<dbReference type="EMBL" id="JABELX010000001">
    <property type="protein sequence ID" value="NNH68723.1"/>
    <property type="molecule type" value="Genomic_DNA"/>
</dbReference>
<evidence type="ECO:0000313" key="2">
    <source>
        <dbReference type="EMBL" id="NNH68723.1"/>
    </source>
</evidence>
<organism evidence="2 3">
    <name type="scientific">Nocardia uniformis</name>
    <dbReference type="NCBI Taxonomy" id="53432"/>
    <lineage>
        <taxon>Bacteria</taxon>
        <taxon>Bacillati</taxon>
        <taxon>Actinomycetota</taxon>
        <taxon>Actinomycetes</taxon>
        <taxon>Mycobacteriales</taxon>
        <taxon>Nocardiaceae</taxon>
        <taxon>Nocardia</taxon>
    </lineage>
</organism>
<protein>
    <submittedName>
        <fullName evidence="2">Uncharacterized protein</fullName>
    </submittedName>
</protein>
<feature type="region of interest" description="Disordered" evidence="1">
    <location>
        <begin position="1"/>
        <end position="20"/>
    </location>
</feature>
<accession>A0A849BQ62</accession>
<proteinExistence type="predicted"/>
<gene>
    <name evidence="2" type="ORF">HLB23_02310</name>
</gene>
<evidence type="ECO:0000256" key="1">
    <source>
        <dbReference type="SAM" id="MobiDB-lite"/>
    </source>
</evidence>
<comment type="caution">
    <text evidence="2">The sequence shown here is derived from an EMBL/GenBank/DDBJ whole genome shotgun (WGS) entry which is preliminary data.</text>
</comment>
<name>A0A849BQ62_9NOCA</name>
<dbReference type="RefSeq" id="WP_157552097.1">
    <property type="nucleotide sequence ID" value="NZ_JABELX010000001.1"/>
</dbReference>
<dbReference type="Proteomes" id="UP000586827">
    <property type="component" value="Unassembled WGS sequence"/>
</dbReference>
<feature type="compositionally biased region" description="Pro residues" evidence="1">
    <location>
        <begin position="1"/>
        <end position="12"/>
    </location>
</feature>
<dbReference type="AlphaFoldDB" id="A0A849BQ62"/>
<keyword evidence="3" id="KW-1185">Reference proteome</keyword>
<sequence>MTDASPPIPPPRSGDFDPTRLADSQAAYMDSNDRLIRRLFDIGLRLHTLRAEIDHPDPAPERMRAAGTAVGEILDGLDIVIRDAGLAMLSLAREHTAPGNGDGGTVR</sequence>
<evidence type="ECO:0000313" key="3">
    <source>
        <dbReference type="Proteomes" id="UP000586827"/>
    </source>
</evidence>
<reference evidence="2 3" key="1">
    <citation type="submission" date="2020-05" db="EMBL/GenBank/DDBJ databases">
        <title>MicrobeNet Type strains.</title>
        <authorList>
            <person name="Nicholson A.C."/>
        </authorList>
    </citation>
    <scope>NUCLEOTIDE SEQUENCE [LARGE SCALE GENOMIC DNA]</scope>
    <source>
        <strain evidence="2 3">JCM 3224</strain>
    </source>
</reference>